<sequence>SNAGRYPLRYEDQRVSSQGQQVTGAKALSDGGFWRIKPAADADEFAPFLARRLAGEAIPSEELDRWAVHNLDQVQLEHVTTGTNLRTHDVASPMTATNMEITTLALNDTASAADTVWQIQVDGAKSNTTRLQTSSSFIRIVSDKHGVAVWTHKKALPAWGHAHQEINGIKKPSEKSTLWTVPQIRGREATAEEQAEMRNKVPRLGFFAKFAELQGLMVRHNNALTSVHPFQSSPISWPLMIRGISFWTSSPDRRQIYLMGNPVGWWMADAALLGYATLMVGMALLARRNVHLIDGIVHRHMTRSTGFIAAAWALHYFPFFLMGRSLFLHHYLPAAIFAYMMLAAVFQILTTNDYQRFALRHWDGRARALLPSAAATAAFVAIAAAHIATFVHFAPISYGSRTLSPAEVAQRRWMGSYDLHFQK</sequence>
<keyword evidence="1" id="KW-0808">Transferase</keyword>
<feature type="non-terminal residue" evidence="1">
    <location>
        <position position="1"/>
    </location>
</feature>
<reference evidence="1" key="1">
    <citation type="submission" date="2022-07" db="EMBL/GenBank/DDBJ databases">
        <title>Phylogenomic reconstructions and comparative analyses of Kickxellomycotina fungi.</title>
        <authorList>
            <person name="Reynolds N.K."/>
            <person name="Stajich J.E."/>
            <person name="Barry K."/>
            <person name="Grigoriev I.V."/>
            <person name="Crous P."/>
            <person name="Smith M.E."/>
        </authorList>
    </citation>
    <scope>NUCLEOTIDE SEQUENCE</scope>
    <source>
        <strain evidence="1">BCRC 34780</strain>
    </source>
</reference>
<keyword evidence="2" id="KW-1185">Reference proteome</keyword>
<dbReference type="Proteomes" id="UP001140087">
    <property type="component" value="Unassembled WGS sequence"/>
</dbReference>
<evidence type="ECO:0000313" key="2">
    <source>
        <dbReference type="Proteomes" id="UP001140087"/>
    </source>
</evidence>
<keyword evidence="1" id="KW-0328">Glycosyltransferase</keyword>
<proteinExistence type="predicted"/>
<gene>
    <name evidence="1" type="primary">PMT4_1</name>
    <name evidence="1" type="ORF">H4R21_003957</name>
</gene>
<protein>
    <submittedName>
        <fullName evidence="1">Dolichyl-phosphate-mannose--protein mannosyltransferase 4</fullName>
        <ecNumber evidence="1">2.4.1.109</ecNumber>
    </submittedName>
</protein>
<evidence type="ECO:0000313" key="1">
    <source>
        <dbReference type="EMBL" id="KAJ2798368.1"/>
    </source>
</evidence>
<dbReference type="EC" id="2.4.1.109" evidence="1"/>
<accession>A0ACC1L0E1</accession>
<comment type="caution">
    <text evidence="1">The sequence shown here is derived from an EMBL/GenBank/DDBJ whole genome shotgun (WGS) entry which is preliminary data.</text>
</comment>
<organism evidence="1 2">
    <name type="scientific">Coemansia helicoidea</name>
    <dbReference type="NCBI Taxonomy" id="1286919"/>
    <lineage>
        <taxon>Eukaryota</taxon>
        <taxon>Fungi</taxon>
        <taxon>Fungi incertae sedis</taxon>
        <taxon>Zoopagomycota</taxon>
        <taxon>Kickxellomycotina</taxon>
        <taxon>Kickxellomycetes</taxon>
        <taxon>Kickxellales</taxon>
        <taxon>Kickxellaceae</taxon>
        <taxon>Coemansia</taxon>
    </lineage>
</organism>
<name>A0ACC1L0E1_9FUNG</name>
<dbReference type="EMBL" id="JANBUN010001383">
    <property type="protein sequence ID" value="KAJ2798368.1"/>
    <property type="molecule type" value="Genomic_DNA"/>
</dbReference>